<dbReference type="GO" id="GO:0009653">
    <property type="term" value="P:anatomical structure morphogenesis"/>
    <property type="evidence" value="ECO:0007669"/>
    <property type="project" value="TreeGrafter"/>
</dbReference>
<comment type="caution">
    <text evidence="4">The sequence shown here is derived from an EMBL/GenBank/DDBJ whole genome shotgun (WGS) entry which is preliminary data.</text>
</comment>
<dbReference type="GO" id="GO:0009791">
    <property type="term" value="P:post-embryonic development"/>
    <property type="evidence" value="ECO:0007669"/>
    <property type="project" value="UniProtKB-ARBA"/>
</dbReference>
<reference evidence="4" key="1">
    <citation type="submission" date="2013-05" db="EMBL/GenBank/DDBJ databases">
        <authorList>
            <person name="Yim A.K.Y."/>
            <person name="Chan T.F."/>
            <person name="Ji K.M."/>
            <person name="Liu X.Y."/>
            <person name="Zhou J.W."/>
            <person name="Li R.Q."/>
            <person name="Yang K.Y."/>
            <person name="Li J."/>
            <person name="Li M."/>
            <person name="Law P.T.W."/>
            <person name="Wu Y.L."/>
            <person name="Cai Z.L."/>
            <person name="Qin H."/>
            <person name="Bao Y."/>
            <person name="Leung R.K.K."/>
            <person name="Ng P.K.S."/>
            <person name="Zou J."/>
            <person name="Zhong X.J."/>
            <person name="Ran P.X."/>
            <person name="Zhong N.S."/>
            <person name="Liu Z.G."/>
            <person name="Tsui S.K.W."/>
        </authorList>
    </citation>
    <scope>NUCLEOTIDE SEQUENCE</scope>
    <source>
        <strain evidence="4">Derf</strain>
        <tissue evidence="4">Whole organism</tissue>
    </source>
</reference>
<dbReference type="InterPro" id="IPR013790">
    <property type="entry name" value="Dwarfin"/>
</dbReference>
<dbReference type="GO" id="GO:0071144">
    <property type="term" value="C:heteromeric SMAD protein complex"/>
    <property type="evidence" value="ECO:0007669"/>
    <property type="project" value="TreeGrafter"/>
</dbReference>
<evidence type="ECO:0000256" key="2">
    <source>
        <dbReference type="ARBA" id="ARBA00023163"/>
    </source>
</evidence>
<dbReference type="PANTHER" id="PTHR13703">
    <property type="entry name" value="SMAD"/>
    <property type="match status" value="1"/>
</dbReference>
<dbReference type="GO" id="GO:0006357">
    <property type="term" value="P:regulation of transcription by RNA polymerase II"/>
    <property type="evidence" value="ECO:0007669"/>
    <property type="project" value="TreeGrafter"/>
</dbReference>
<dbReference type="PROSITE" id="PS51076">
    <property type="entry name" value="MH2"/>
    <property type="match status" value="1"/>
</dbReference>
<sequence length="336" mass="38995">MIENIHNVKLMNQNDVVNDYDHQTIIIPLPWCRMYNSHNNNNPHHHISNSTLSSSLSSSSSSPSSSLCLNPYHWAVLIPRPDYQQYYDGDQITFDDQLQLIDNDNNHEIINFDKRINSFGCCETISILSSSPECDLSLNNPQRQRTKKWARISYWEFKERKITDINARNSIVFIGYNTTTADNDESMESISLSSLLSSTITNNNNNEEQQIKQERRMNHTRMRIGNGIALFHDSQQNVWIYNRSKTCSIFIESPLYSKSSSKSKMMNVVKVLPGHSIKAYDYQLSQQIQHYRSSSLQTTRKDIDSFRFSFVKGFGVNYKLNDITNCPCWMEVILFL</sequence>
<protein>
    <submittedName>
        <fullName evidence="4">Mothers against decapentaplegic 7</fullName>
    </submittedName>
</protein>
<dbReference type="GO" id="GO:0140416">
    <property type="term" value="F:transcription regulator inhibitor activity"/>
    <property type="evidence" value="ECO:0007669"/>
    <property type="project" value="TreeGrafter"/>
</dbReference>
<dbReference type="AlphaFoldDB" id="A0A922HKD6"/>
<gene>
    <name evidence="4" type="primary">SMAD7</name>
    <name evidence="4" type="ORF">DERF_015789</name>
</gene>
<proteinExistence type="predicted"/>
<evidence type="ECO:0000313" key="5">
    <source>
        <dbReference type="Proteomes" id="UP000790347"/>
    </source>
</evidence>
<name>A0A922HKD6_DERFA</name>
<dbReference type="InterPro" id="IPR017855">
    <property type="entry name" value="SMAD-like_dom_sf"/>
</dbReference>
<dbReference type="Gene3D" id="2.60.200.10">
    <property type="match status" value="1"/>
</dbReference>
<dbReference type="GO" id="GO:0030154">
    <property type="term" value="P:cell differentiation"/>
    <property type="evidence" value="ECO:0007669"/>
    <property type="project" value="TreeGrafter"/>
</dbReference>
<dbReference type="PANTHER" id="PTHR13703:SF54">
    <property type="entry name" value="MOTHERS AGAINST DECAPENTAPLEGIC HOMOLOG"/>
    <property type="match status" value="1"/>
</dbReference>
<evidence type="ECO:0000259" key="3">
    <source>
        <dbReference type="PROSITE" id="PS51076"/>
    </source>
</evidence>
<keyword evidence="5" id="KW-1185">Reference proteome</keyword>
<dbReference type="GO" id="GO:0050793">
    <property type="term" value="P:regulation of developmental process"/>
    <property type="evidence" value="ECO:0007669"/>
    <property type="project" value="UniProtKB-ARBA"/>
</dbReference>
<keyword evidence="2" id="KW-0804">Transcription</keyword>
<evidence type="ECO:0000256" key="1">
    <source>
        <dbReference type="ARBA" id="ARBA00023015"/>
    </source>
</evidence>
<dbReference type="SUPFAM" id="SSF49879">
    <property type="entry name" value="SMAD/FHA domain"/>
    <property type="match status" value="1"/>
</dbReference>
<dbReference type="GO" id="GO:0051239">
    <property type="term" value="P:regulation of multicellular organismal process"/>
    <property type="evidence" value="ECO:0007669"/>
    <property type="project" value="UniProtKB-ARBA"/>
</dbReference>
<dbReference type="Proteomes" id="UP000790347">
    <property type="component" value="Unassembled WGS sequence"/>
</dbReference>
<keyword evidence="1" id="KW-0805">Transcription regulation</keyword>
<feature type="domain" description="MH2" evidence="3">
    <location>
        <begin position="149"/>
        <end position="336"/>
    </location>
</feature>
<dbReference type="GO" id="GO:0060395">
    <property type="term" value="P:SMAD protein signal transduction"/>
    <property type="evidence" value="ECO:0007669"/>
    <property type="project" value="TreeGrafter"/>
</dbReference>
<dbReference type="EMBL" id="ASGP02000009">
    <property type="protein sequence ID" value="KAH9491053.1"/>
    <property type="molecule type" value="Genomic_DNA"/>
</dbReference>
<dbReference type="SMART" id="SM00524">
    <property type="entry name" value="DWB"/>
    <property type="match status" value="1"/>
</dbReference>
<dbReference type="Pfam" id="PF03166">
    <property type="entry name" value="MH2"/>
    <property type="match status" value="1"/>
</dbReference>
<organism evidence="4 5">
    <name type="scientific">Dermatophagoides farinae</name>
    <name type="common">American house dust mite</name>
    <dbReference type="NCBI Taxonomy" id="6954"/>
    <lineage>
        <taxon>Eukaryota</taxon>
        <taxon>Metazoa</taxon>
        <taxon>Ecdysozoa</taxon>
        <taxon>Arthropoda</taxon>
        <taxon>Chelicerata</taxon>
        <taxon>Arachnida</taxon>
        <taxon>Acari</taxon>
        <taxon>Acariformes</taxon>
        <taxon>Sarcoptiformes</taxon>
        <taxon>Astigmata</taxon>
        <taxon>Psoroptidia</taxon>
        <taxon>Analgoidea</taxon>
        <taxon>Pyroglyphidae</taxon>
        <taxon>Dermatophagoidinae</taxon>
        <taxon>Dermatophagoides</taxon>
    </lineage>
</organism>
<dbReference type="GO" id="GO:0070411">
    <property type="term" value="F:I-SMAD binding"/>
    <property type="evidence" value="ECO:0007669"/>
    <property type="project" value="TreeGrafter"/>
</dbReference>
<dbReference type="InterPro" id="IPR001132">
    <property type="entry name" value="SMAD_dom_Dwarfin-type"/>
</dbReference>
<reference evidence="4" key="2">
    <citation type="journal article" date="2022" name="Res Sq">
        <title>Comparative Genomics Reveals Insights into the Divergent Evolution of Astigmatic Mites and Household Pest Adaptations.</title>
        <authorList>
            <person name="Xiong Q."/>
            <person name="Wan A.T.-Y."/>
            <person name="Liu X.-Y."/>
            <person name="Fung C.S.-H."/>
            <person name="Xiao X."/>
            <person name="Malainual N."/>
            <person name="Hou J."/>
            <person name="Wang L."/>
            <person name="Wang M."/>
            <person name="Yang K."/>
            <person name="Cui Y."/>
            <person name="Leung E."/>
            <person name="Nong W."/>
            <person name="Shin S.-K."/>
            <person name="Au S."/>
            <person name="Jeong K.Y."/>
            <person name="Chew F.T."/>
            <person name="Hui J."/>
            <person name="Leung T.F."/>
            <person name="Tungtrongchitr A."/>
            <person name="Zhong N."/>
            <person name="Liu Z."/>
            <person name="Tsui S."/>
        </authorList>
    </citation>
    <scope>NUCLEOTIDE SEQUENCE</scope>
    <source>
        <strain evidence="4">Derf</strain>
        <tissue evidence="4">Whole organism</tissue>
    </source>
</reference>
<dbReference type="InterPro" id="IPR008984">
    <property type="entry name" value="SMAD_FHA_dom_sf"/>
</dbReference>
<accession>A0A922HKD6</accession>
<evidence type="ECO:0000313" key="4">
    <source>
        <dbReference type="EMBL" id="KAH9491053.1"/>
    </source>
</evidence>